<dbReference type="OrthoDB" id="786357at2759"/>
<comment type="caution">
    <text evidence="2">The sequence shown here is derived from an EMBL/GenBank/DDBJ whole genome shotgun (WGS) entry which is preliminary data.</text>
</comment>
<dbReference type="PANTHER" id="PTHR31635">
    <property type="entry name" value="REVERSE TRANSCRIPTASE DOMAIN-CONTAINING PROTEIN-RELATED"/>
    <property type="match status" value="1"/>
</dbReference>
<evidence type="ECO:0000259" key="1">
    <source>
        <dbReference type="PROSITE" id="PS50878"/>
    </source>
</evidence>
<protein>
    <recommendedName>
        <fullName evidence="1">Reverse transcriptase domain-containing protein</fullName>
    </recommendedName>
</protein>
<dbReference type="Proteomes" id="UP000265515">
    <property type="component" value="Unassembled WGS sequence"/>
</dbReference>
<dbReference type="PANTHER" id="PTHR31635:SF196">
    <property type="entry name" value="REVERSE TRANSCRIPTASE DOMAIN-CONTAINING PROTEIN-RELATED"/>
    <property type="match status" value="1"/>
</dbReference>
<proteinExistence type="predicted"/>
<organism evidence="2 3">
    <name type="scientific">Chara braunii</name>
    <name type="common">Braun's stonewort</name>
    <dbReference type="NCBI Taxonomy" id="69332"/>
    <lineage>
        <taxon>Eukaryota</taxon>
        <taxon>Viridiplantae</taxon>
        <taxon>Streptophyta</taxon>
        <taxon>Charophyceae</taxon>
        <taxon>Charales</taxon>
        <taxon>Characeae</taxon>
        <taxon>Chara</taxon>
    </lineage>
</organism>
<dbReference type="SUPFAM" id="SSF56672">
    <property type="entry name" value="DNA/RNA polymerases"/>
    <property type="match status" value="1"/>
</dbReference>
<sequence length="482" mass="54919">MARTRNKREADCMKRVEEAEDRMEGHPISWLVWASERERRLAEWDNIQEEKQKQWTEVLEVKGIETHDKMTKETFQKLQPSRLQQQMIELKHPFAESAPPACSATGMLQYARMYYEDILTSRRPQDGVNVDLSSGTDMWDSTTLKLHTSAKLDLDRTFTVEELSQSLKSMAKGKSPGVDGLSVEFYATNWGVLDPLLVELYNEVLVGGKLGKGMTHGVITVMFKKGDKSEVRNWRPISLLNVSYKILAKALTHMLSKYLPELVEKDQGAFVQGRSIFNNIVTAIESLELIQEENRDMVVRLLDLEKAYDKVGTLRIMGFGESFCAWVIVMYTFSSSAIMINDHLSAPFQLSRSLRQGCPLAPLIFVLQLEVLLNKIRLHPDIRGIQLHNGMDCRVKALVDDLFVVSENTVSSLSALKGVMCEYAELSEATVNWNKSTYLLPTQFSLKVEWGMRRVEEGEEERFLGIWISLQIDVSGQGFHLQ</sequence>
<name>A0A388JNT1_CHABU</name>
<dbReference type="Gramene" id="GBG59413">
    <property type="protein sequence ID" value="GBG59413"/>
    <property type="gene ID" value="CBR_g38439"/>
</dbReference>
<evidence type="ECO:0000313" key="3">
    <source>
        <dbReference type="Proteomes" id="UP000265515"/>
    </source>
</evidence>
<keyword evidence="3" id="KW-1185">Reference proteome</keyword>
<dbReference type="CDD" id="cd01650">
    <property type="entry name" value="RT_nLTR_like"/>
    <property type="match status" value="1"/>
</dbReference>
<dbReference type="InterPro" id="IPR043502">
    <property type="entry name" value="DNA/RNA_pol_sf"/>
</dbReference>
<dbReference type="EMBL" id="BFEA01000004">
    <property type="protein sequence ID" value="GBG59413.1"/>
    <property type="molecule type" value="Genomic_DNA"/>
</dbReference>
<dbReference type="AlphaFoldDB" id="A0A388JNT1"/>
<dbReference type="Pfam" id="PF00078">
    <property type="entry name" value="RVT_1"/>
    <property type="match status" value="1"/>
</dbReference>
<feature type="domain" description="Reverse transcriptase" evidence="1">
    <location>
        <begin position="203"/>
        <end position="468"/>
    </location>
</feature>
<dbReference type="PROSITE" id="PS50878">
    <property type="entry name" value="RT_POL"/>
    <property type="match status" value="1"/>
</dbReference>
<dbReference type="InterPro" id="IPR000477">
    <property type="entry name" value="RT_dom"/>
</dbReference>
<gene>
    <name evidence="2" type="ORF">CBR_g38439</name>
</gene>
<accession>A0A388JNT1</accession>
<reference evidence="2 3" key="1">
    <citation type="journal article" date="2018" name="Cell">
        <title>The Chara Genome: Secondary Complexity and Implications for Plant Terrestrialization.</title>
        <authorList>
            <person name="Nishiyama T."/>
            <person name="Sakayama H."/>
            <person name="Vries J.D."/>
            <person name="Buschmann H."/>
            <person name="Saint-Marcoux D."/>
            <person name="Ullrich K.K."/>
            <person name="Haas F.B."/>
            <person name="Vanderstraeten L."/>
            <person name="Becker D."/>
            <person name="Lang D."/>
            <person name="Vosolsobe S."/>
            <person name="Rombauts S."/>
            <person name="Wilhelmsson P.K.I."/>
            <person name="Janitza P."/>
            <person name="Kern R."/>
            <person name="Heyl A."/>
            <person name="Rumpler F."/>
            <person name="Villalobos L.I.A.C."/>
            <person name="Clay J.M."/>
            <person name="Skokan R."/>
            <person name="Toyoda A."/>
            <person name="Suzuki Y."/>
            <person name="Kagoshima H."/>
            <person name="Schijlen E."/>
            <person name="Tajeshwar N."/>
            <person name="Catarino B."/>
            <person name="Hetherington A.J."/>
            <person name="Saltykova A."/>
            <person name="Bonnot C."/>
            <person name="Breuninger H."/>
            <person name="Symeonidi A."/>
            <person name="Radhakrishnan G.V."/>
            <person name="Van Nieuwerburgh F."/>
            <person name="Deforce D."/>
            <person name="Chang C."/>
            <person name="Karol K.G."/>
            <person name="Hedrich R."/>
            <person name="Ulvskov P."/>
            <person name="Glockner G."/>
            <person name="Delwiche C.F."/>
            <person name="Petrasek J."/>
            <person name="Van de Peer Y."/>
            <person name="Friml J."/>
            <person name="Beilby M."/>
            <person name="Dolan L."/>
            <person name="Kohara Y."/>
            <person name="Sugano S."/>
            <person name="Fujiyama A."/>
            <person name="Delaux P.-M."/>
            <person name="Quint M."/>
            <person name="TheiBen G."/>
            <person name="Hagemann M."/>
            <person name="Harholt J."/>
            <person name="Dunand C."/>
            <person name="Zachgo S."/>
            <person name="Langdale J."/>
            <person name="Maumus F."/>
            <person name="Straeten D.V.D."/>
            <person name="Gould S.B."/>
            <person name="Rensing S.A."/>
        </authorList>
    </citation>
    <scope>NUCLEOTIDE SEQUENCE [LARGE SCALE GENOMIC DNA]</scope>
    <source>
        <strain evidence="2 3">S276</strain>
    </source>
</reference>
<dbReference type="STRING" id="69332.A0A388JNT1"/>
<evidence type="ECO:0000313" key="2">
    <source>
        <dbReference type="EMBL" id="GBG59413.1"/>
    </source>
</evidence>